<dbReference type="PROSITE" id="PS51194">
    <property type="entry name" value="HELICASE_CTER"/>
    <property type="match status" value="1"/>
</dbReference>
<dbReference type="SUPFAM" id="SSF52540">
    <property type="entry name" value="P-loop containing nucleoside triphosphate hydrolases"/>
    <property type="match status" value="1"/>
</dbReference>
<dbReference type="SMART" id="SM00490">
    <property type="entry name" value="HELICc"/>
    <property type="match status" value="1"/>
</dbReference>
<dbReference type="RefSeq" id="XP_043059824.1">
    <property type="nucleotide sequence ID" value="XM_043203172.1"/>
</dbReference>
<dbReference type="EMBL" id="JAHLUX010000005">
    <property type="protein sequence ID" value="KAG7818802.1"/>
    <property type="molecule type" value="Genomic_DNA"/>
</dbReference>
<dbReference type="CDD" id="cd18799">
    <property type="entry name" value="SF2_C_EcoAI-like"/>
    <property type="match status" value="1"/>
</dbReference>
<dbReference type="GO" id="GO:0005524">
    <property type="term" value="F:ATP binding"/>
    <property type="evidence" value="ECO:0007669"/>
    <property type="project" value="InterPro"/>
</dbReference>
<feature type="domain" description="Helicase C-terminal" evidence="3">
    <location>
        <begin position="240"/>
        <end position="402"/>
    </location>
</feature>
<dbReference type="AlphaFoldDB" id="A0AAN6DHW5"/>
<keyword evidence="1" id="KW-0347">Helicase</keyword>
<dbReference type="PANTHER" id="PTHR47396">
    <property type="entry name" value="TYPE I RESTRICTION ENZYME ECOKI R PROTEIN"/>
    <property type="match status" value="1"/>
</dbReference>
<accession>A0AAN6DHW5</accession>
<dbReference type="GO" id="GO:0032042">
    <property type="term" value="P:mitochondrial DNA metabolic process"/>
    <property type="evidence" value="ECO:0007669"/>
    <property type="project" value="TreeGrafter"/>
</dbReference>
<reference evidence="4" key="1">
    <citation type="journal article" date="2021" name="G3 (Bethesda)">
        <title>Genomic diversity, chromosomal rearrangements, and interspecies hybridization in the ogataea polymorpha species complex.</title>
        <authorList>
            <person name="Hanson S.J."/>
            <person name="Cinneide E.O."/>
            <person name="Salzberg L.I."/>
            <person name="Wolfe K.H."/>
            <person name="McGowan J."/>
            <person name="Fitzpatrick D.A."/>
            <person name="Matlin K."/>
        </authorList>
    </citation>
    <scope>NUCLEOTIDE SEQUENCE</scope>
    <source>
        <strain evidence="4">61-244</strain>
    </source>
</reference>
<dbReference type="Proteomes" id="UP001196530">
    <property type="component" value="Unassembled WGS sequence"/>
</dbReference>
<feature type="domain" description="Helicase ATP-binding" evidence="2">
    <location>
        <begin position="36"/>
        <end position="202"/>
    </location>
</feature>
<keyword evidence="1" id="KW-0378">Hydrolase</keyword>
<gene>
    <name evidence="4" type="ORF">KL928_002670</name>
</gene>
<name>A0AAN6DHW5_PICAN</name>
<evidence type="ECO:0000313" key="5">
    <source>
        <dbReference type="Proteomes" id="UP001196530"/>
    </source>
</evidence>
<dbReference type="GeneID" id="66126721"/>
<dbReference type="GO" id="GO:0070125">
    <property type="term" value="P:mitochondrial translational elongation"/>
    <property type="evidence" value="ECO:0007669"/>
    <property type="project" value="TreeGrafter"/>
</dbReference>
<proteinExistence type="predicted"/>
<dbReference type="GO" id="GO:0061749">
    <property type="term" value="F:forked DNA-dependent helicase activity"/>
    <property type="evidence" value="ECO:0007669"/>
    <property type="project" value="TreeGrafter"/>
</dbReference>
<protein>
    <submittedName>
        <fullName evidence="4">Uncharacterized protein</fullName>
    </submittedName>
</protein>
<dbReference type="InterPro" id="IPR001650">
    <property type="entry name" value="Helicase_C-like"/>
</dbReference>
<dbReference type="Pfam" id="PF00271">
    <property type="entry name" value="Helicase_C"/>
    <property type="match status" value="1"/>
</dbReference>
<dbReference type="GO" id="GO:0036121">
    <property type="term" value="F:double-stranded DNA helicase activity"/>
    <property type="evidence" value="ECO:0007669"/>
    <property type="project" value="TreeGrafter"/>
</dbReference>
<dbReference type="Pfam" id="PF04851">
    <property type="entry name" value="ResIII"/>
    <property type="match status" value="1"/>
</dbReference>
<evidence type="ECO:0000256" key="1">
    <source>
        <dbReference type="ARBA" id="ARBA00022806"/>
    </source>
</evidence>
<dbReference type="InterPro" id="IPR006935">
    <property type="entry name" value="Helicase/UvrB_N"/>
</dbReference>
<dbReference type="GO" id="GO:0016787">
    <property type="term" value="F:hydrolase activity"/>
    <property type="evidence" value="ECO:0007669"/>
    <property type="project" value="InterPro"/>
</dbReference>
<dbReference type="PANTHER" id="PTHR47396:SF1">
    <property type="entry name" value="ATP-DEPENDENT HELICASE IRC3-RELATED"/>
    <property type="match status" value="1"/>
</dbReference>
<dbReference type="SMART" id="SM00487">
    <property type="entry name" value="DEXDc"/>
    <property type="match status" value="1"/>
</dbReference>
<dbReference type="PROSITE" id="PS51192">
    <property type="entry name" value="HELICASE_ATP_BIND_1"/>
    <property type="match status" value="1"/>
</dbReference>
<evidence type="ECO:0000313" key="4">
    <source>
        <dbReference type="EMBL" id="KAG7818802.1"/>
    </source>
</evidence>
<evidence type="ECO:0000259" key="3">
    <source>
        <dbReference type="PROSITE" id="PS51194"/>
    </source>
</evidence>
<dbReference type="InterPro" id="IPR050742">
    <property type="entry name" value="Helicase_Restrict-Modif_Enz"/>
</dbReference>
<comment type="caution">
    <text evidence="4">The sequence shown here is derived from an EMBL/GenBank/DDBJ whole genome shotgun (WGS) entry which is preliminary data.</text>
</comment>
<dbReference type="InterPro" id="IPR014001">
    <property type="entry name" value="Helicase_ATP-bd"/>
</dbReference>
<dbReference type="GO" id="GO:0005759">
    <property type="term" value="C:mitochondrial matrix"/>
    <property type="evidence" value="ECO:0007669"/>
    <property type="project" value="TreeGrafter"/>
</dbReference>
<dbReference type="Gene3D" id="3.40.50.300">
    <property type="entry name" value="P-loop containing nucleotide triphosphate hydrolases"/>
    <property type="match status" value="2"/>
</dbReference>
<dbReference type="InterPro" id="IPR027417">
    <property type="entry name" value="P-loop_NTPase"/>
</dbReference>
<organism evidence="4 5">
    <name type="scientific">Pichia angusta</name>
    <name type="common">Yeast</name>
    <name type="synonym">Hansenula polymorpha</name>
    <dbReference type="NCBI Taxonomy" id="870730"/>
    <lineage>
        <taxon>Eukaryota</taxon>
        <taxon>Fungi</taxon>
        <taxon>Dikarya</taxon>
        <taxon>Ascomycota</taxon>
        <taxon>Saccharomycotina</taxon>
        <taxon>Pichiomycetes</taxon>
        <taxon>Pichiales</taxon>
        <taxon>Pichiaceae</taxon>
        <taxon>Ogataea</taxon>
    </lineage>
</organism>
<keyword evidence="1" id="KW-0547">Nucleotide-binding</keyword>
<keyword evidence="1" id="KW-0067">ATP-binding</keyword>
<evidence type="ECO:0000259" key="2">
    <source>
        <dbReference type="PROSITE" id="PS51192"/>
    </source>
</evidence>
<dbReference type="GO" id="GO:0000403">
    <property type="term" value="F:Y-form DNA binding"/>
    <property type="evidence" value="ECO:0007669"/>
    <property type="project" value="TreeGrafter"/>
</dbReference>
<sequence>MMRISIRRFSVSLRVRNQISSLALRPYQQECVDTCLKSLETTRRIAVSLATGGGKTVIFSHLIDQIPPNPKTGSSKTLILVHRKELADQAIASLRRVYPEYKIELDMANRKPSHAPDIDVVVASVPTLNRSTQRLESHDPGEYKAIVVDECHHGVADSYTKILKHFGCDSADCDIALLGFSATLSRYDELPLGLVFDEIVFDKNLVDLIREGYLSDFSWIQVSAGLELSQVAIGQDGDYKMDELASHVNKDEINALVFQSYQHFAEKYQLRSSLFFCVNVAHLESLSLVFRSNGVNAQYVTGNTSKFERERLIAEFSNGQLPVLMNCGVFTEGTDIPNIDSIFIVRPTQSKTLLTQMVGRGLRLHENKHRCYVIDFVDAHKVGVHSNPTLEGKMKTNGVSLFESDTGRGKQEGPEIEDIKYMEYDTLDGYQKIFEKFKEQEVVQTENIIGKFKTSQFPWIQLRRDVWGLSIGNEEFYQIKIYPTGAKILSFVKTIRRGKIRYPESQKVAEKATLEELFAEFEKQLEKYPEKYRSYRQTLIRGAITQKQRDFIRSVTINLIDKNPKIDKAKFIGLLDKKLNVMSKFAASNLIFAYTVSRTNALKLFVKQQVLPSKALQKYVVSR</sequence>